<dbReference type="Pfam" id="PF05368">
    <property type="entry name" value="NmrA"/>
    <property type="match status" value="1"/>
</dbReference>
<name>A0A6A6C1J4_ZASCE</name>
<dbReference type="GO" id="GO:0016491">
    <property type="term" value="F:oxidoreductase activity"/>
    <property type="evidence" value="ECO:0007669"/>
    <property type="project" value="UniProtKB-KW"/>
</dbReference>
<gene>
    <name evidence="5" type="ORF">M409DRAFT_28870</name>
</gene>
<keyword evidence="2" id="KW-0521">NADP</keyword>
<sequence>MVRIAVAGGSGNVALEIIDALVATNRHSILILSRKEPDGNEQRPHVTGAMTDYQNTQQLDQILRGVHTVLSFITTQSDTDNTAQKNLIDAAIRAGVKRFAPSEWATSSFEHMPWYQGKGVIRQYLQEINKEKKILEYSLFIPGLFTNYLAHPHKSAEHFKSFETHIDFQNCRALVLEGGENDCITLTTAQDLANIVVKAVEYQGEWPVLGGIKGTELSIQELTEIGERVRGKSFTITTLQRADLEAGITKSSWLPMIDHPGMPNAQELASELSAGMILAISAGALNTTDEWNRVFPEYTFMSAERFLEGVWKGKD</sequence>
<organism evidence="5 6">
    <name type="scientific">Zasmidium cellare ATCC 36951</name>
    <dbReference type="NCBI Taxonomy" id="1080233"/>
    <lineage>
        <taxon>Eukaryota</taxon>
        <taxon>Fungi</taxon>
        <taxon>Dikarya</taxon>
        <taxon>Ascomycota</taxon>
        <taxon>Pezizomycotina</taxon>
        <taxon>Dothideomycetes</taxon>
        <taxon>Dothideomycetidae</taxon>
        <taxon>Mycosphaerellales</taxon>
        <taxon>Mycosphaerellaceae</taxon>
        <taxon>Zasmidium</taxon>
    </lineage>
</organism>
<dbReference type="AlphaFoldDB" id="A0A6A6C1J4"/>
<evidence type="ECO:0000256" key="3">
    <source>
        <dbReference type="ARBA" id="ARBA00023002"/>
    </source>
</evidence>
<keyword evidence="3" id="KW-0560">Oxidoreductase</keyword>
<feature type="domain" description="NmrA-like" evidence="4">
    <location>
        <begin position="3"/>
        <end position="245"/>
    </location>
</feature>
<evidence type="ECO:0000313" key="6">
    <source>
        <dbReference type="Proteomes" id="UP000799537"/>
    </source>
</evidence>
<dbReference type="PANTHER" id="PTHR47706:SF4">
    <property type="entry name" value="NMRA-LIKE DOMAIN-CONTAINING PROTEIN"/>
    <property type="match status" value="1"/>
</dbReference>
<dbReference type="Gene3D" id="3.40.50.720">
    <property type="entry name" value="NAD(P)-binding Rossmann-like Domain"/>
    <property type="match status" value="1"/>
</dbReference>
<evidence type="ECO:0000256" key="1">
    <source>
        <dbReference type="ARBA" id="ARBA00005725"/>
    </source>
</evidence>
<reference evidence="5" key="1">
    <citation type="journal article" date="2020" name="Stud. Mycol.">
        <title>101 Dothideomycetes genomes: a test case for predicting lifestyles and emergence of pathogens.</title>
        <authorList>
            <person name="Haridas S."/>
            <person name="Albert R."/>
            <person name="Binder M."/>
            <person name="Bloem J."/>
            <person name="Labutti K."/>
            <person name="Salamov A."/>
            <person name="Andreopoulos B."/>
            <person name="Baker S."/>
            <person name="Barry K."/>
            <person name="Bills G."/>
            <person name="Bluhm B."/>
            <person name="Cannon C."/>
            <person name="Castanera R."/>
            <person name="Culley D."/>
            <person name="Daum C."/>
            <person name="Ezra D."/>
            <person name="Gonzalez J."/>
            <person name="Henrissat B."/>
            <person name="Kuo A."/>
            <person name="Liang C."/>
            <person name="Lipzen A."/>
            <person name="Lutzoni F."/>
            <person name="Magnuson J."/>
            <person name="Mondo S."/>
            <person name="Nolan M."/>
            <person name="Ohm R."/>
            <person name="Pangilinan J."/>
            <person name="Park H.-J."/>
            <person name="Ramirez L."/>
            <person name="Alfaro M."/>
            <person name="Sun H."/>
            <person name="Tritt A."/>
            <person name="Yoshinaga Y."/>
            <person name="Zwiers L.-H."/>
            <person name="Turgeon B."/>
            <person name="Goodwin S."/>
            <person name="Spatafora J."/>
            <person name="Crous P."/>
            <person name="Grigoriev I."/>
        </authorList>
    </citation>
    <scope>NUCLEOTIDE SEQUENCE</scope>
    <source>
        <strain evidence="5">ATCC 36951</strain>
    </source>
</reference>
<dbReference type="PANTHER" id="PTHR47706">
    <property type="entry name" value="NMRA-LIKE FAMILY PROTEIN"/>
    <property type="match status" value="1"/>
</dbReference>
<dbReference type="RefSeq" id="XP_033661622.1">
    <property type="nucleotide sequence ID" value="XM_033809210.1"/>
</dbReference>
<evidence type="ECO:0000256" key="2">
    <source>
        <dbReference type="ARBA" id="ARBA00022857"/>
    </source>
</evidence>
<dbReference type="SUPFAM" id="SSF51735">
    <property type="entry name" value="NAD(P)-binding Rossmann-fold domains"/>
    <property type="match status" value="1"/>
</dbReference>
<dbReference type="InterPro" id="IPR051609">
    <property type="entry name" value="NmrA/Isoflavone_reductase-like"/>
</dbReference>
<dbReference type="InterPro" id="IPR036291">
    <property type="entry name" value="NAD(P)-bd_dom_sf"/>
</dbReference>
<evidence type="ECO:0000313" key="5">
    <source>
        <dbReference type="EMBL" id="KAF2160733.1"/>
    </source>
</evidence>
<comment type="similarity">
    <text evidence="1">Belongs to the NmrA-type oxidoreductase family. Isoflavone reductase subfamily.</text>
</comment>
<dbReference type="GeneID" id="54562482"/>
<accession>A0A6A6C1J4</accession>
<protein>
    <recommendedName>
        <fullName evidence="4">NmrA-like domain-containing protein</fullName>
    </recommendedName>
</protein>
<dbReference type="InterPro" id="IPR008030">
    <property type="entry name" value="NmrA-like"/>
</dbReference>
<keyword evidence="6" id="KW-1185">Reference proteome</keyword>
<evidence type="ECO:0000259" key="4">
    <source>
        <dbReference type="Pfam" id="PF05368"/>
    </source>
</evidence>
<dbReference type="EMBL" id="ML993624">
    <property type="protein sequence ID" value="KAF2160733.1"/>
    <property type="molecule type" value="Genomic_DNA"/>
</dbReference>
<dbReference type="Proteomes" id="UP000799537">
    <property type="component" value="Unassembled WGS sequence"/>
</dbReference>
<proteinExistence type="inferred from homology"/>
<dbReference type="OrthoDB" id="10000533at2759"/>